<evidence type="ECO:0000313" key="1">
    <source>
        <dbReference type="EMBL" id="CAB4044056.1"/>
    </source>
</evidence>
<dbReference type="Proteomes" id="UP001152795">
    <property type="component" value="Unassembled WGS sequence"/>
</dbReference>
<accession>A0A7D9MCX4</accession>
<reference evidence="1" key="1">
    <citation type="submission" date="2020-04" db="EMBL/GenBank/DDBJ databases">
        <authorList>
            <person name="Alioto T."/>
            <person name="Alioto T."/>
            <person name="Gomez Garrido J."/>
        </authorList>
    </citation>
    <scope>NUCLEOTIDE SEQUENCE</scope>
    <source>
        <strain evidence="1">A484AB</strain>
    </source>
</reference>
<dbReference type="OrthoDB" id="5987212at2759"/>
<proteinExistence type="predicted"/>
<dbReference type="AlphaFoldDB" id="A0A7D9MCX4"/>
<protein>
    <submittedName>
        <fullName evidence="1">Uncharacterized protein</fullName>
    </submittedName>
</protein>
<gene>
    <name evidence="1" type="ORF">PACLA_8A025964</name>
</gene>
<organism evidence="1 2">
    <name type="scientific">Paramuricea clavata</name>
    <name type="common">Red gorgonian</name>
    <name type="synonym">Violescent sea-whip</name>
    <dbReference type="NCBI Taxonomy" id="317549"/>
    <lineage>
        <taxon>Eukaryota</taxon>
        <taxon>Metazoa</taxon>
        <taxon>Cnidaria</taxon>
        <taxon>Anthozoa</taxon>
        <taxon>Octocorallia</taxon>
        <taxon>Malacalcyonacea</taxon>
        <taxon>Plexauridae</taxon>
        <taxon>Paramuricea</taxon>
    </lineage>
</organism>
<keyword evidence="2" id="KW-1185">Reference proteome</keyword>
<comment type="caution">
    <text evidence="1">The sequence shown here is derived from an EMBL/GenBank/DDBJ whole genome shotgun (WGS) entry which is preliminary data.</text>
</comment>
<dbReference type="EMBL" id="CACRXK020033882">
    <property type="protein sequence ID" value="CAB4044056.1"/>
    <property type="molecule type" value="Genomic_DNA"/>
</dbReference>
<evidence type="ECO:0000313" key="2">
    <source>
        <dbReference type="Proteomes" id="UP001152795"/>
    </source>
</evidence>
<sequence>DSPREDQRKWFGTKFIEEYVTESKDVDTLVQQVEQLGQRNTTQQYMCRVEGCNQKYVFHSIRVKHETNNHGQTYTDDQVLKPHQMTNQEGCEDHTYNYHRSKLTFGLILFDYHDAIKEGDGERLFEIYK</sequence>
<feature type="non-terminal residue" evidence="1">
    <location>
        <position position="1"/>
    </location>
</feature>
<name>A0A7D9MCX4_PARCT</name>
<feature type="non-terminal residue" evidence="1">
    <location>
        <position position="129"/>
    </location>
</feature>